<dbReference type="InterPro" id="IPR009100">
    <property type="entry name" value="AcylCoA_DH/oxidase_NM_dom_sf"/>
</dbReference>
<sequence>MSDKIMESARSVADVARIHARESEEAGLLASPVVDALSGTELLRMGMPSRMGGPELDPVNSAEAIMAVAEGDASAAWYPCTSSTHSIYAHYLPEAGAREIFDGTAPVACVEMPGGSAHFTDGGLVMDSGRWPWGSAAPHADWTGVNTVVDGRALVAFLSASDILVEDDWDALGLRATASGHFSVRPGAFVPEHRLVDMTRPAPREESPLSVFPLNAYVSFAYPAVALGNAAGAIADLLALAEGGTSLGQPSSLAESPLAHTELARAEARMHAARAFLLETLEDLWRPALDGATADTLTRSRARLAMSHATAEAAAAVDTVYTLGGGAAVNTTSPLQRRLRDAHTITQHVQVTARAYPLYGKLRFGGTLDVASLRHAI</sequence>
<dbReference type="Proteomes" id="UP000578077">
    <property type="component" value="Unassembled WGS sequence"/>
</dbReference>
<dbReference type="Pfam" id="PF08028">
    <property type="entry name" value="Acyl-CoA_dh_2"/>
    <property type="match status" value="1"/>
</dbReference>
<organism evidence="3 4">
    <name type="scientific">Streptomonospora salina</name>
    <dbReference type="NCBI Taxonomy" id="104205"/>
    <lineage>
        <taxon>Bacteria</taxon>
        <taxon>Bacillati</taxon>
        <taxon>Actinomycetota</taxon>
        <taxon>Actinomycetes</taxon>
        <taxon>Streptosporangiales</taxon>
        <taxon>Nocardiopsidaceae</taxon>
        <taxon>Streptomonospora</taxon>
    </lineage>
</organism>
<comment type="caution">
    <text evidence="3">The sequence shown here is derived from an EMBL/GenBank/DDBJ whole genome shotgun (WGS) entry which is preliminary data.</text>
</comment>
<dbReference type="GO" id="GO:0050660">
    <property type="term" value="F:flavin adenine dinucleotide binding"/>
    <property type="evidence" value="ECO:0007669"/>
    <property type="project" value="InterPro"/>
</dbReference>
<protein>
    <submittedName>
        <fullName evidence="3">Alkylation response protein AidB-like acyl-CoA dehydrogenase</fullName>
    </submittedName>
</protein>
<dbReference type="InterPro" id="IPR046373">
    <property type="entry name" value="Acyl-CoA_Oxase/DH_mid-dom_sf"/>
</dbReference>
<dbReference type="InterPro" id="IPR013107">
    <property type="entry name" value="Acyl-CoA_DH_C"/>
</dbReference>
<dbReference type="SUPFAM" id="SSF47203">
    <property type="entry name" value="Acyl-CoA dehydrogenase C-terminal domain-like"/>
    <property type="match status" value="1"/>
</dbReference>
<dbReference type="RefSeq" id="WP_184634562.1">
    <property type="nucleotide sequence ID" value="NZ_BAABKT010000014.1"/>
</dbReference>
<dbReference type="Gene3D" id="1.20.140.10">
    <property type="entry name" value="Butyryl-CoA Dehydrogenase, subunit A, domain 3"/>
    <property type="match status" value="1"/>
</dbReference>
<dbReference type="Gene3D" id="1.10.540.10">
    <property type="entry name" value="Acyl-CoA dehydrogenase/oxidase, N-terminal domain"/>
    <property type="match status" value="1"/>
</dbReference>
<evidence type="ECO:0000313" key="4">
    <source>
        <dbReference type="Proteomes" id="UP000578077"/>
    </source>
</evidence>
<accession>A0A841EG26</accession>
<evidence type="ECO:0000313" key="3">
    <source>
        <dbReference type="EMBL" id="MBB5998371.1"/>
    </source>
</evidence>
<dbReference type="InterPro" id="IPR037069">
    <property type="entry name" value="AcylCoA_DH/ox_N_sf"/>
</dbReference>
<gene>
    <name evidence="3" type="ORF">HNR25_002122</name>
</gene>
<dbReference type="SUPFAM" id="SSF56645">
    <property type="entry name" value="Acyl-CoA dehydrogenase NM domain-like"/>
    <property type="match status" value="1"/>
</dbReference>
<name>A0A841EG26_9ACTN</name>
<dbReference type="Gene3D" id="2.40.110.10">
    <property type="entry name" value="Butyryl-CoA Dehydrogenase, subunit A, domain 2"/>
    <property type="match status" value="1"/>
</dbReference>
<dbReference type="EMBL" id="JACHLY010000001">
    <property type="protein sequence ID" value="MBB5998371.1"/>
    <property type="molecule type" value="Genomic_DNA"/>
</dbReference>
<reference evidence="3 4" key="1">
    <citation type="submission" date="2020-08" db="EMBL/GenBank/DDBJ databases">
        <title>Sequencing the genomes of 1000 actinobacteria strains.</title>
        <authorList>
            <person name="Klenk H.-P."/>
        </authorList>
    </citation>
    <scope>NUCLEOTIDE SEQUENCE [LARGE SCALE GENOMIC DNA]</scope>
    <source>
        <strain evidence="3 4">DSM 44593</strain>
    </source>
</reference>
<evidence type="ECO:0000259" key="2">
    <source>
        <dbReference type="Pfam" id="PF08028"/>
    </source>
</evidence>
<dbReference type="AlphaFoldDB" id="A0A841EG26"/>
<dbReference type="PIRSF" id="PIRSF016578">
    <property type="entry name" value="HsaA"/>
    <property type="match status" value="1"/>
</dbReference>
<evidence type="ECO:0000256" key="1">
    <source>
        <dbReference type="ARBA" id="ARBA00023002"/>
    </source>
</evidence>
<dbReference type="InterPro" id="IPR036250">
    <property type="entry name" value="AcylCo_DH-like_C"/>
</dbReference>
<feature type="domain" description="Acyl-CoA dehydrogenase C-terminal" evidence="2">
    <location>
        <begin position="224"/>
        <end position="351"/>
    </location>
</feature>
<keyword evidence="1" id="KW-0560">Oxidoreductase</keyword>
<proteinExistence type="predicted"/>
<dbReference type="GO" id="GO:0016627">
    <property type="term" value="F:oxidoreductase activity, acting on the CH-CH group of donors"/>
    <property type="evidence" value="ECO:0007669"/>
    <property type="project" value="InterPro"/>
</dbReference>
<keyword evidence="4" id="KW-1185">Reference proteome</keyword>